<dbReference type="InterPro" id="IPR000477">
    <property type="entry name" value="RT_dom"/>
</dbReference>
<dbReference type="InterPro" id="IPR043128">
    <property type="entry name" value="Rev_trsase/Diguanyl_cyclase"/>
</dbReference>
<dbReference type="AlphaFoldDB" id="A0A5S6QLZ6"/>
<dbReference type="Gene3D" id="2.40.70.10">
    <property type="entry name" value="Acid Proteases"/>
    <property type="match status" value="1"/>
</dbReference>
<proteinExistence type="predicted"/>
<organism evidence="2 3">
    <name type="scientific">Trichuris muris</name>
    <name type="common">Mouse whipworm</name>
    <dbReference type="NCBI Taxonomy" id="70415"/>
    <lineage>
        <taxon>Eukaryota</taxon>
        <taxon>Metazoa</taxon>
        <taxon>Ecdysozoa</taxon>
        <taxon>Nematoda</taxon>
        <taxon>Enoplea</taxon>
        <taxon>Dorylaimia</taxon>
        <taxon>Trichinellida</taxon>
        <taxon>Trichuridae</taxon>
        <taxon>Trichuris</taxon>
    </lineage>
</organism>
<sequence length="402" mass="45372">MSIAVSVERKDTSNVLLVQRHNKSRIRSHVNGMQLAMVKWFEPAKTSARLERAAAQQKAFTIFIWLNDACKMEVDSGSACTLISEETFRELWPHDPPRLEPSSLILRDFQQQNIPVAGCCTVNVRYGSFQGLLQLLVVKGKTPCLLGRNWFDPLRIRLSGIHQVNCSSVEEVIDELKDIFSEGLGKFKGRPVKLKLDSTIQPICQKARKVAFAMRQEIKLELKRLVDQGVLEPIEHTTWATPIVPVRKVDGGMRICGDYKCTLNKALCPNQYPVPLAEQLFSTLARGRFANIDLAQAYQLLEVDAASAEAQALVMHKGLFRVKRLQFGVSTAPGIFQHFMDTRLASIPGVLPYFDDILIVAESEEELANKLTEVLRRFAEDGLRVRRDKCNFNAKKVEFLGY</sequence>
<dbReference type="PANTHER" id="PTHR37984">
    <property type="entry name" value="PROTEIN CBG26694"/>
    <property type="match status" value="1"/>
</dbReference>
<dbReference type="STRING" id="70415.A0A5S6QLZ6"/>
<dbReference type="Pfam" id="PF00078">
    <property type="entry name" value="RVT_1"/>
    <property type="match status" value="1"/>
</dbReference>
<reference evidence="3" key="1">
    <citation type="submission" date="2019-12" db="UniProtKB">
        <authorList>
            <consortium name="WormBaseParasite"/>
        </authorList>
    </citation>
    <scope>IDENTIFICATION</scope>
</reference>
<dbReference type="Gene3D" id="3.10.10.10">
    <property type="entry name" value="HIV Type 1 Reverse Transcriptase, subunit A, domain 1"/>
    <property type="match status" value="1"/>
</dbReference>
<dbReference type="Gene3D" id="3.30.70.270">
    <property type="match status" value="1"/>
</dbReference>
<dbReference type="PANTHER" id="PTHR37984:SF12">
    <property type="entry name" value="RIBONUCLEASE H"/>
    <property type="match status" value="1"/>
</dbReference>
<dbReference type="SUPFAM" id="SSF50630">
    <property type="entry name" value="Acid proteases"/>
    <property type="match status" value="1"/>
</dbReference>
<accession>A0A5S6QLZ6</accession>
<dbReference type="Proteomes" id="UP000046395">
    <property type="component" value="Unassembled WGS sequence"/>
</dbReference>
<feature type="domain" description="Reverse transcriptase" evidence="1">
    <location>
        <begin position="247"/>
        <end position="402"/>
    </location>
</feature>
<protein>
    <submittedName>
        <fullName evidence="3">Reverse transcriptase domain-containing protein</fullName>
    </submittedName>
</protein>
<dbReference type="WBParaSite" id="TMUE_2000008361.1">
    <property type="protein sequence ID" value="TMUE_2000008361.1"/>
    <property type="gene ID" value="WBGene00300247"/>
</dbReference>
<evidence type="ECO:0000259" key="1">
    <source>
        <dbReference type="Pfam" id="PF00078"/>
    </source>
</evidence>
<dbReference type="SUPFAM" id="SSF56672">
    <property type="entry name" value="DNA/RNA polymerases"/>
    <property type="match status" value="1"/>
</dbReference>
<evidence type="ECO:0000313" key="3">
    <source>
        <dbReference type="WBParaSite" id="TMUE_2000008361.1"/>
    </source>
</evidence>
<dbReference type="InterPro" id="IPR050951">
    <property type="entry name" value="Retrovirus_Pol_polyprotein"/>
</dbReference>
<name>A0A5S6QLZ6_TRIMR</name>
<dbReference type="InterPro" id="IPR021109">
    <property type="entry name" value="Peptidase_aspartic_dom_sf"/>
</dbReference>
<dbReference type="InterPro" id="IPR043502">
    <property type="entry name" value="DNA/RNA_pol_sf"/>
</dbReference>
<evidence type="ECO:0000313" key="2">
    <source>
        <dbReference type="Proteomes" id="UP000046395"/>
    </source>
</evidence>
<dbReference type="CDD" id="cd01647">
    <property type="entry name" value="RT_LTR"/>
    <property type="match status" value="1"/>
</dbReference>
<keyword evidence="2" id="KW-1185">Reference proteome</keyword>